<name>A0ABP0B744_9PEZI</name>
<comment type="similarity">
    <text evidence="1">Belongs to the ATG10 family.</text>
</comment>
<feature type="transmembrane region" description="Helical" evidence="8">
    <location>
        <begin position="237"/>
        <end position="255"/>
    </location>
</feature>
<evidence type="ECO:0000256" key="4">
    <source>
        <dbReference type="ARBA" id="ARBA00022786"/>
    </source>
</evidence>
<dbReference type="EMBL" id="CAWUHB010000009">
    <property type="protein sequence ID" value="CAK7215325.1"/>
    <property type="molecule type" value="Genomic_DNA"/>
</dbReference>
<protein>
    <recommendedName>
        <fullName evidence="2">Ubiquitin-like-conjugating enzyme ATG10</fullName>
    </recommendedName>
    <alternativeName>
        <fullName evidence="7">Autophagy-related protein 10</fullName>
    </alternativeName>
</protein>
<keyword evidence="6" id="KW-0072">Autophagy</keyword>
<evidence type="ECO:0000256" key="5">
    <source>
        <dbReference type="ARBA" id="ARBA00022927"/>
    </source>
</evidence>
<evidence type="ECO:0000313" key="10">
    <source>
        <dbReference type="Proteomes" id="UP001642405"/>
    </source>
</evidence>
<evidence type="ECO:0000313" key="9">
    <source>
        <dbReference type="EMBL" id="CAK7215325.1"/>
    </source>
</evidence>
<keyword evidence="8" id="KW-0812">Transmembrane</keyword>
<evidence type="ECO:0000256" key="2">
    <source>
        <dbReference type="ARBA" id="ARBA00021099"/>
    </source>
</evidence>
<dbReference type="Proteomes" id="UP001642405">
    <property type="component" value="Unassembled WGS sequence"/>
</dbReference>
<accession>A0ABP0B744</accession>
<reference evidence="9 10" key="1">
    <citation type="submission" date="2024-01" db="EMBL/GenBank/DDBJ databases">
        <authorList>
            <person name="Allen C."/>
            <person name="Tagirdzhanova G."/>
        </authorList>
    </citation>
    <scope>NUCLEOTIDE SEQUENCE [LARGE SCALE GENOMIC DNA]</scope>
</reference>
<dbReference type="InterPro" id="IPR007135">
    <property type="entry name" value="Atg3/Atg10"/>
</dbReference>
<keyword evidence="8" id="KW-0472">Membrane</keyword>
<evidence type="ECO:0000256" key="6">
    <source>
        <dbReference type="ARBA" id="ARBA00023006"/>
    </source>
</evidence>
<organism evidence="9 10">
    <name type="scientific">Sporothrix curviconia</name>
    <dbReference type="NCBI Taxonomy" id="1260050"/>
    <lineage>
        <taxon>Eukaryota</taxon>
        <taxon>Fungi</taxon>
        <taxon>Dikarya</taxon>
        <taxon>Ascomycota</taxon>
        <taxon>Pezizomycotina</taxon>
        <taxon>Sordariomycetes</taxon>
        <taxon>Sordariomycetidae</taxon>
        <taxon>Ophiostomatales</taxon>
        <taxon>Ophiostomataceae</taxon>
        <taxon>Sporothrix</taxon>
    </lineage>
</organism>
<keyword evidence="8" id="KW-1133">Transmembrane helix</keyword>
<evidence type="ECO:0000256" key="8">
    <source>
        <dbReference type="SAM" id="Phobius"/>
    </source>
</evidence>
<evidence type="ECO:0000256" key="3">
    <source>
        <dbReference type="ARBA" id="ARBA00022679"/>
    </source>
</evidence>
<evidence type="ECO:0000256" key="1">
    <source>
        <dbReference type="ARBA" id="ARBA00005696"/>
    </source>
</evidence>
<gene>
    <name evidence="9" type="ORF">SCUCBS95973_002443</name>
</gene>
<keyword evidence="5" id="KW-0813">Transport</keyword>
<dbReference type="Gene3D" id="3.30.1460.50">
    <property type="match status" value="1"/>
</dbReference>
<dbReference type="Pfam" id="PF03987">
    <property type="entry name" value="Autophagy_act_C"/>
    <property type="match status" value="1"/>
</dbReference>
<proteinExistence type="inferred from homology"/>
<dbReference type="PANTHER" id="PTHR14957:SF1">
    <property type="entry name" value="UBIQUITIN-LIKE-CONJUGATING ENZYME ATG10"/>
    <property type="match status" value="1"/>
</dbReference>
<keyword evidence="3" id="KW-0808">Transferase</keyword>
<keyword evidence="4" id="KW-0833">Ubl conjugation pathway</keyword>
<sequence>MPSSAVGSDFRDYPFLTHDEFSEVCHNFDSIYRQATLGPLRRRWRVSVGTAFNMSYVGDSGSDYTTYLQITRPLEPAEHDGALADVLDKFSFGGGEAKGVSEGASGGAFHDDEEDEAMALAEDADEAALQPATTSARAPAAAPSYGHVTYEVHLHPTYRAPCLWFSLHGLPNGEPGFDIDAVFRHVVPAQFQDRLRAMGSIGGISADYHPITGVPSFFVHPCLLGEAMSGFDCTKKSYMMVWLGLVGGCVGLWVPKEMAMT</sequence>
<comment type="caution">
    <text evidence="9">The sequence shown here is derived from an EMBL/GenBank/DDBJ whole genome shotgun (WGS) entry which is preliminary data.</text>
</comment>
<dbReference type="PANTHER" id="PTHR14957">
    <property type="entry name" value="UBIQUITIN-LIKE-CONJUGATING ENZYME ATG10"/>
    <property type="match status" value="1"/>
</dbReference>
<keyword evidence="5" id="KW-0653">Protein transport</keyword>
<keyword evidence="10" id="KW-1185">Reference proteome</keyword>
<evidence type="ECO:0000256" key="7">
    <source>
        <dbReference type="ARBA" id="ARBA00029833"/>
    </source>
</evidence>